<reference evidence="2 3" key="1">
    <citation type="submission" date="2024-07" db="EMBL/GenBank/DDBJ databases">
        <title>Characterization of a bacterium isolated from hydrolysated instant sea cucumber by whole-genome sequencing and metabolomics.</title>
        <authorList>
            <person name="Luo X."/>
            <person name="Zhang Z."/>
            <person name="Zheng Z."/>
            <person name="Zhang W."/>
            <person name="Ming T."/>
            <person name="Jiao L."/>
            <person name="Su X."/>
            <person name="Kong F."/>
            <person name="Xu J."/>
        </authorList>
    </citation>
    <scope>NUCLEOTIDE SEQUENCE [LARGE SCALE GENOMIC DNA]</scope>
    <source>
        <strain evidence="2 3">XL-2024</strain>
    </source>
</reference>
<dbReference type="RefSeq" id="WP_368636333.1">
    <property type="nucleotide sequence ID" value="NZ_JBFRHK010000005.1"/>
</dbReference>
<protein>
    <recommendedName>
        <fullName evidence="4">Holin</fullName>
    </recommendedName>
</protein>
<keyword evidence="3" id="KW-1185">Reference proteome</keyword>
<feature type="transmembrane region" description="Helical" evidence="1">
    <location>
        <begin position="58"/>
        <end position="74"/>
    </location>
</feature>
<proteinExistence type="predicted"/>
<feature type="transmembrane region" description="Helical" evidence="1">
    <location>
        <begin position="33"/>
        <end position="52"/>
    </location>
</feature>
<evidence type="ECO:0000256" key="1">
    <source>
        <dbReference type="SAM" id="Phobius"/>
    </source>
</evidence>
<feature type="transmembrane region" description="Helical" evidence="1">
    <location>
        <begin position="6"/>
        <end position="21"/>
    </location>
</feature>
<name>A0ABV3VX26_9BACI</name>
<evidence type="ECO:0000313" key="3">
    <source>
        <dbReference type="Proteomes" id="UP001558534"/>
    </source>
</evidence>
<comment type="caution">
    <text evidence="2">The sequence shown here is derived from an EMBL/GenBank/DDBJ whole genome shotgun (WGS) entry which is preliminary data.</text>
</comment>
<evidence type="ECO:0008006" key="4">
    <source>
        <dbReference type="Google" id="ProtNLM"/>
    </source>
</evidence>
<organism evidence="2 3">
    <name type="scientific">Lysinibacillus xylanilyticus</name>
    <dbReference type="NCBI Taxonomy" id="582475"/>
    <lineage>
        <taxon>Bacteria</taxon>
        <taxon>Bacillati</taxon>
        <taxon>Bacillota</taxon>
        <taxon>Bacilli</taxon>
        <taxon>Bacillales</taxon>
        <taxon>Bacillaceae</taxon>
        <taxon>Lysinibacillus</taxon>
    </lineage>
</organism>
<gene>
    <name evidence="2" type="ORF">AB1300_09910</name>
</gene>
<dbReference type="Proteomes" id="UP001558534">
    <property type="component" value="Unassembled WGS sequence"/>
</dbReference>
<accession>A0ABV3VX26</accession>
<keyword evidence="1" id="KW-0812">Transmembrane</keyword>
<evidence type="ECO:0000313" key="2">
    <source>
        <dbReference type="EMBL" id="MEX3745451.1"/>
    </source>
</evidence>
<sequence>MCLEILAWFFTFLMFYARYGMKSKIWFQISSIALAITGVIPQVIMGMINYWCTKELDLFTFIIVLIIGYGMTIGKKQVKKLDKWAEAKFSRKTAKY</sequence>
<keyword evidence="1" id="KW-0472">Membrane</keyword>
<dbReference type="EMBL" id="JBFRHK010000005">
    <property type="protein sequence ID" value="MEX3745451.1"/>
    <property type="molecule type" value="Genomic_DNA"/>
</dbReference>
<keyword evidence="1" id="KW-1133">Transmembrane helix</keyword>